<accession>A0A1V0N2V8</accession>
<evidence type="ECO:0000256" key="3">
    <source>
        <dbReference type="ARBA" id="ARBA00022679"/>
    </source>
</evidence>
<dbReference type="GO" id="GO:0006364">
    <property type="term" value="P:rRNA processing"/>
    <property type="evidence" value="ECO:0007669"/>
    <property type="project" value="UniProtKB-KW"/>
</dbReference>
<reference evidence="7 9" key="1">
    <citation type="submission" date="2011-10" db="EMBL/GenBank/DDBJ databases">
        <title>Metabolic and evolutionary patterns in the extreme acidophile Ferroplasma acidiphilum.</title>
        <authorList>
            <person name="Golyshina O.V."/>
            <person name="Kozyavkin S.A."/>
            <person name="Tatusov R.L."/>
            <person name="Slesarev A.I."/>
            <person name="Golyshin P.N."/>
        </authorList>
    </citation>
    <scope>NUCLEOTIDE SEQUENCE [LARGE SCALE GENOMIC DNA]</scope>
    <source>
        <strain evidence="7">Berkeley</strain>
        <strain evidence="9">Y</strain>
    </source>
</reference>
<dbReference type="RefSeq" id="WP_009887628.1">
    <property type="nucleotide sequence ID" value="NZ_CP015363.1"/>
</dbReference>
<keyword evidence="4" id="KW-0547">Nucleotide-binding</keyword>
<dbReference type="EMBL" id="JABGBP010000142">
    <property type="protein sequence ID" value="NOL60030.1"/>
    <property type="molecule type" value="Genomic_DNA"/>
</dbReference>
<dbReference type="InterPro" id="IPR020618">
    <property type="entry name" value="Adenyl_kinase_AK6"/>
</dbReference>
<evidence type="ECO:0000313" key="7">
    <source>
        <dbReference type="EMBL" id="ARD84483.1"/>
    </source>
</evidence>
<dbReference type="GO" id="GO:0005524">
    <property type="term" value="F:ATP binding"/>
    <property type="evidence" value="ECO:0007669"/>
    <property type="project" value="UniProtKB-KW"/>
</dbReference>
<proteinExistence type="predicted"/>
<evidence type="ECO:0000256" key="6">
    <source>
        <dbReference type="ARBA" id="ARBA00022840"/>
    </source>
</evidence>
<keyword evidence="9" id="KW-1185">Reference proteome</keyword>
<organism evidence="7 9">
    <name type="scientific">Ferroplasma acidiphilum</name>
    <dbReference type="NCBI Taxonomy" id="74969"/>
    <lineage>
        <taxon>Archaea</taxon>
        <taxon>Methanobacteriati</taxon>
        <taxon>Thermoplasmatota</taxon>
        <taxon>Thermoplasmata</taxon>
        <taxon>Thermoplasmatales</taxon>
        <taxon>Ferroplasmaceae</taxon>
        <taxon>Ferroplasma</taxon>
    </lineage>
</organism>
<keyword evidence="5" id="KW-0418">Kinase</keyword>
<sequence>MICITGIPGSGKTTICKMLNANGIKCTGLNDIASECGALNGNTVDVDVLRRENINSEVVESHYSHMLECKYVIILEDNEEQLIRRMKSRGYPESKIKENIDAQRSGVIYWEASDRLPANHIFVVHEDSRSINEVFKDVMGIILSLHDKVN</sequence>
<dbReference type="PANTHER" id="PTHR12595">
    <property type="entry name" value="POS9-ACTIVATING FACTOR FAP7-RELATED"/>
    <property type="match status" value="1"/>
</dbReference>
<evidence type="ECO:0000256" key="2">
    <source>
        <dbReference type="ARBA" id="ARBA00022552"/>
    </source>
</evidence>
<evidence type="ECO:0000256" key="1">
    <source>
        <dbReference type="ARBA" id="ARBA00022517"/>
    </source>
</evidence>
<dbReference type="GeneID" id="31676075"/>
<dbReference type="Proteomes" id="UP000192050">
    <property type="component" value="Chromosome"/>
</dbReference>
<keyword evidence="6" id="KW-0067">ATP-binding</keyword>
<dbReference type="PANTHER" id="PTHR12595:SF0">
    <property type="entry name" value="ADENYLATE KINASE ISOENZYME 6"/>
    <property type="match status" value="1"/>
</dbReference>
<keyword evidence="2" id="KW-0698">rRNA processing</keyword>
<evidence type="ECO:0000313" key="9">
    <source>
        <dbReference type="Proteomes" id="UP000192050"/>
    </source>
</evidence>
<dbReference type="GO" id="GO:0016887">
    <property type="term" value="F:ATP hydrolysis activity"/>
    <property type="evidence" value="ECO:0007669"/>
    <property type="project" value="InterPro"/>
</dbReference>
<protein>
    <submittedName>
        <fullName evidence="8">AAA family ATPase</fullName>
    </submittedName>
</protein>
<gene>
    <name evidence="7" type="ORF">FAD_0571</name>
    <name evidence="8" type="ORF">HLB00_04175</name>
</gene>
<reference evidence="8 10" key="2">
    <citation type="submission" date="2020-05" db="EMBL/GenBank/DDBJ databases">
        <authorList>
            <person name="Zhang R."/>
        </authorList>
    </citation>
    <scope>NUCLEOTIDE SEQUENCE [LARGE SCALE GENOMIC DNA]</scope>
    <source>
        <strain evidence="8 10">DSM 28986</strain>
    </source>
</reference>
<dbReference type="OrthoDB" id="8730at2157"/>
<keyword evidence="1" id="KW-0690">Ribosome biogenesis</keyword>
<dbReference type="GO" id="GO:0004017">
    <property type="term" value="F:AMP kinase activity"/>
    <property type="evidence" value="ECO:0007669"/>
    <property type="project" value="InterPro"/>
</dbReference>
<dbReference type="AlphaFoldDB" id="A0A1V0N2V8"/>
<evidence type="ECO:0000256" key="4">
    <source>
        <dbReference type="ARBA" id="ARBA00022741"/>
    </source>
</evidence>
<keyword evidence="3" id="KW-0808">Transferase</keyword>
<dbReference type="Gene3D" id="3.40.50.300">
    <property type="entry name" value="P-loop containing nucleotide triphosphate hydrolases"/>
    <property type="match status" value="1"/>
</dbReference>
<dbReference type="KEGG" id="fai:FAD_0571"/>
<dbReference type="SUPFAM" id="SSF52540">
    <property type="entry name" value="P-loop containing nucleoside triphosphate hydrolases"/>
    <property type="match status" value="1"/>
</dbReference>
<evidence type="ECO:0000313" key="10">
    <source>
        <dbReference type="Proteomes" id="UP000546917"/>
    </source>
</evidence>
<name>A0A1V0N2V8_9ARCH</name>
<dbReference type="EMBL" id="CP015363">
    <property type="protein sequence ID" value="ARD84483.1"/>
    <property type="molecule type" value="Genomic_DNA"/>
</dbReference>
<evidence type="ECO:0000256" key="5">
    <source>
        <dbReference type="ARBA" id="ARBA00022777"/>
    </source>
</evidence>
<evidence type="ECO:0000313" key="8">
    <source>
        <dbReference type="EMBL" id="NOL60030.1"/>
    </source>
</evidence>
<dbReference type="InterPro" id="IPR027417">
    <property type="entry name" value="P-loop_NTPase"/>
</dbReference>
<dbReference type="Proteomes" id="UP000546917">
    <property type="component" value="Unassembled WGS sequence"/>
</dbReference>
<dbReference type="GeneID" id="16025778"/>
<dbReference type="STRING" id="74969.FAD_0571"/>
<dbReference type="Pfam" id="PF13238">
    <property type="entry name" value="AAA_18"/>
    <property type="match status" value="1"/>
</dbReference>